<dbReference type="STRING" id="285568.AQJ66_16295"/>
<sequence length="359" mass="38824">MTGARGQAGTLAGRDVTEQRALFAYHAEDRWNGLLAGPLLECAELAEAAGCRFRVTREWQRGPHLSLGVRGPAEATATVRARIDGRLHEVLRSSPSTRTVTLAQVRDRAQLIADRSGVELRQDWLADNSLTWTDADAEGPDGTDAALRALLEDFHYAATVPALRLLRAAPAERLGPACTDLMAATAEEFGRDGLVAAATSFRSHAEAYLNLEATPEVRAAWDAAARRAAPALRRRLFAVATGPDRPAYVRDWIGAITPVVQAAELAQKRGEFALPAMAEGFTAELTGRSAFHRALVGSAAWEDVRTSDWFAVYRFAVNLLYLQLSRLGVAPAGRYRLCHLVATALDAREEPTTAEEGAS</sequence>
<proteinExistence type="predicted"/>
<evidence type="ECO:0000313" key="3">
    <source>
        <dbReference type="Proteomes" id="UP000053024"/>
    </source>
</evidence>
<dbReference type="AlphaFoldDB" id="A0A101T1N6"/>
<keyword evidence="3" id="KW-1185">Reference proteome</keyword>
<dbReference type="RefSeq" id="WP_061921828.1">
    <property type="nucleotide sequence ID" value="NZ_KQ948857.1"/>
</dbReference>
<comment type="caution">
    <text evidence="2">The sequence shown here is derived from an EMBL/GenBank/DDBJ whole genome shotgun (WGS) entry which is preliminary data.</text>
</comment>
<organism evidence="2 3">
    <name type="scientific">Streptomyces bungoensis</name>
    <dbReference type="NCBI Taxonomy" id="285568"/>
    <lineage>
        <taxon>Bacteria</taxon>
        <taxon>Bacillati</taxon>
        <taxon>Actinomycetota</taxon>
        <taxon>Actinomycetes</taxon>
        <taxon>Kitasatosporales</taxon>
        <taxon>Streptomycetaceae</taxon>
        <taxon>Streptomyces</taxon>
    </lineage>
</organism>
<protein>
    <recommendedName>
        <fullName evidence="1">Thiopeptide-type bacteriocin biosynthesis domain-containing protein</fullName>
    </recommendedName>
</protein>
<evidence type="ECO:0000313" key="2">
    <source>
        <dbReference type="EMBL" id="KUN84096.1"/>
    </source>
</evidence>
<reference evidence="2 3" key="1">
    <citation type="submission" date="2015-10" db="EMBL/GenBank/DDBJ databases">
        <title>Draft genome sequence of Streptomyces bungoensis DSM 41781, type strain for the species Streptomyces bungoensis.</title>
        <authorList>
            <person name="Ruckert C."/>
            <person name="Winkler A."/>
            <person name="Kalinowski J."/>
            <person name="Kampfer P."/>
            <person name="Glaeser S."/>
        </authorList>
    </citation>
    <scope>NUCLEOTIDE SEQUENCE [LARGE SCALE GENOMIC DNA]</scope>
    <source>
        <strain evidence="2 3">DSM 41781</strain>
    </source>
</reference>
<dbReference type="EMBL" id="LMWX01000024">
    <property type="protein sequence ID" value="KUN84096.1"/>
    <property type="molecule type" value="Genomic_DNA"/>
</dbReference>
<feature type="domain" description="Thiopeptide-type bacteriocin biosynthesis" evidence="1">
    <location>
        <begin position="25"/>
        <end position="344"/>
    </location>
</feature>
<dbReference type="Pfam" id="PF14028">
    <property type="entry name" value="Lant_dehydr_C"/>
    <property type="match status" value="1"/>
</dbReference>
<dbReference type="OrthoDB" id="70280at2"/>
<dbReference type="Proteomes" id="UP000053024">
    <property type="component" value="Unassembled WGS sequence"/>
</dbReference>
<evidence type="ECO:0000259" key="1">
    <source>
        <dbReference type="Pfam" id="PF14028"/>
    </source>
</evidence>
<name>A0A101T1N6_9ACTN</name>
<dbReference type="InterPro" id="IPR023809">
    <property type="entry name" value="Thiopep_bacteriocin_synth_dom"/>
</dbReference>
<gene>
    <name evidence="2" type="ORF">AQJ66_16295</name>
</gene>
<accession>A0A101T1N6</accession>